<proteinExistence type="predicted"/>
<feature type="signal peptide" evidence="1">
    <location>
        <begin position="1"/>
        <end position="28"/>
    </location>
</feature>
<dbReference type="RefSeq" id="WP_073540305.1">
    <property type="nucleotide sequence ID" value="NZ_CP018335.1"/>
</dbReference>
<gene>
    <name evidence="2" type="ORF">BS101_19470</name>
</gene>
<evidence type="ECO:0008006" key="4">
    <source>
        <dbReference type="Google" id="ProtNLM"/>
    </source>
</evidence>
<dbReference type="AlphaFoldDB" id="A0A1L5FCQ3"/>
<evidence type="ECO:0000313" key="2">
    <source>
        <dbReference type="EMBL" id="APM40743.1"/>
    </source>
</evidence>
<sequence length="131" mass="14239">MKKLIKKVLGISIITGICLAATVSPAFASVNYYNVTYHFGGSYISNTAHTTTNDISMIYLASSNHFSNGQSSYNSMSSSQLNSFFSTHPGGTADCSSYLNSTSSVSSAYSEHEWCYSGDYDSYRKLTINVN</sequence>
<evidence type="ECO:0000313" key="3">
    <source>
        <dbReference type="Proteomes" id="UP000184604"/>
    </source>
</evidence>
<evidence type="ECO:0000256" key="1">
    <source>
        <dbReference type="SAM" id="SignalP"/>
    </source>
</evidence>
<dbReference type="EMBL" id="CP018335">
    <property type="protein sequence ID" value="APM40743.1"/>
    <property type="molecule type" value="Genomic_DNA"/>
</dbReference>
<keyword evidence="1" id="KW-0732">Signal</keyword>
<reference evidence="2 3" key="1">
    <citation type="submission" date="2016-12" db="EMBL/GenBank/DDBJ databases">
        <title>Complete genome sequence of Clostridium kluyveri JZZ isolated from the pit mud of a Chinese flavor liquor-making factory.</title>
        <authorList>
            <person name="Wang Y."/>
        </authorList>
    </citation>
    <scope>NUCLEOTIDE SEQUENCE [LARGE SCALE GENOMIC DNA]</scope>
    <source>
        <strain evidence="2 3">JZZ</strain>
    </source>
</reference>
<accession>A0A1L5FCQ3</accession>
<protein>
    <recommendedName>
        <fullName evidence="4">Bacteriocin</fullName>
    </recommendedName>
</protein>
<organism evidence="2 3">
    <name type="scientific">Clostridium kluyveri</name>
    <dbReference type="NCBI Taxonomy" id="1534"/>
    <lineage>
        <taxon>Bacteria</taxon>
        <taxon>Bacillati</taxon>
        <taxon>Bacillota</taxon>
        <taxon>Clostridia</taxon>
        <taxon>Eubacteriales</taxon>
        <taxon>Clostridiaceae</taxon>
        <taxon>Clostridium</taxon>
    </lineage>
</organism>
<name>A0A1L5FCQ3_CLOKL</name>
<dbReference type="Proteomes" id="UP000184604">
    <property type="component" value="Chromosome"/>
</dbReference>
<feature type="chain" id="PRO_5012679248" description="Bacteriocin" evidence="1">
    <location>
        <begin position="29"/>
        <end position="131"/>
    </location>
</feature>